<dbReference type="SUPFAM" id="SSF53335">
    <property type="entry name" value="S-adenosyl-L-methionine-dependent methyltransferases"/>
    <property type="match status" value="1"/>
</dbReference>
<proteinExistence type="inferred from homology"/>
<dbReference type="PANTHER" id="PTHR11727">
    <property type="entry name" value="DIMETHYLADENOSINE TRANSFERASE"/>
    <property type="match status" value="1"/>
</dbReference>
<dbReference type="GO" id="GO:0003723">
    <property type="term" value="F:RNA binding"/>
    <property type="evidence" value="ECO:0007669"/>
    <property type="project" value="UniProtKB-UniRule"/>
</dbReference>
<gene>
    <name evidence="7" type="ORF">HUT05_45005</name>
</gene>
<sequence length="202" mass="21547">MQQSPPLGSAPALADDYAARGFPVRADLGQHFLRSSESARRLVDRAEIPSGGQVIEVGAGLGTLSATIAAAGCRLWAVERDERLQSQLEQRLGEFGGRARITIDDVRRVDLDQGLEAGSTLVSIMPFAPVLAAALVRHVFGSPRLVRGLVVMPVLGADLLVADEASGLRVEEVDGIAREDFYPPAPSVLRVVAIERSRPCSK</sequence>
<evidence type="ECO:0000256" key="2">
    <source>
        <dbReference type="ARBA" id="ARBA00022679"/>
    </source>
</evidence>
<name>A0A7H8TKD3_STRCX</name>
<keyword evidence="8" id="KW-1185">Reference proteome</keyword>
<evidence type="ECO:0000256" key="1">
    <source>
        <dbReference type="ARBA" id="ARBA00022603"/>
    </source>
</evidence>
<dbReference type="SMART" id="SM00650">
    <property type="entry name" value="rADc"/>
    <property type="match status" value="1"/>
</dbReference>
<evidence type="ECO:0000256" key="4">
    <source>
        <dbReference type="ARBA" id="ARBA00022884"/>
    </source>
</evidence>
<dbReference type="Pfam" id="PF00398">
    <property type="entry name" value="RrnaAD"/>
    <property type="match status" value="1"/>
</dbReference>
<feature type="binding site" evidence="5">
    <location>
        <position position="105"/>
    </location>
    <ligand>
        <name>S-adenosyl-L-methionine</name>
        <dbReference type="ChEBI" id="CHEBI:59789"/>
    </ligand>
</feature>
<comment type="similarity">
    <text evidence="5">Belongs to the class I-like SAM-binding methyltransferase superfamily. rRNA adenine N(6)-methyltransferase family.</text>
</comment>
<dbReference type="RefSeq" id="WP_176578509.1">
    <property type="nucleotide sequence ID" value="NZ_CBDRGH010000022.1"/>
</dbReference>
<dbReference type="AlphaFoldDB" id="A0A7H8TKD3"/>
<dbReference type="InterPro" id="IPR001737">
    <property type="entry name" value="KsgA/Erm"/>
</dbReference>
<dbReference type="InterPro" id="IPR029063">
    <property type="entry name" value="SAM-dependent_MTases_sf"/>
</dbReference>
<keyword evidence="4 5" id="KW-0694">RNA-binding</keyword>
<dbReference type="PROSITE" id="PS51689">
    <property type="entry name" value="SAM_RNA_A_N6_MT"/>
    <property type="match status" value="1"/>
</dbReference>
<dbReference type="InterPro" id="IPR020598">
    <property type="entry name" value="rRNA_Ade_methylase_Trfase_N"/>
</dbReference>
<feature type="binding site" evidence="5">
    <location>
        <position position="58"/>
    </location>
    <ligand>
        <name>S-adenosyl-L-methionine</name>
        <dbReference type="ChEBI" id="CHEBI:59789"/>
    </ligand>
</feature>
<dbReference type="EMBL" id="CP056041">
    <property type="protein sequence ID" value="QKZ23895.1"/>
    <property type="molecule type" value="Genomic_DNA"/>
</dbReference>
<dbReference type="Gene3D" id="3.40.50.150">
    <property type="entry name" value="Vaccinia Virus protein VP39"/>
    <property type="match status" value="1"/>
</dbReference>
<feature type="binding site" evidence="5">
    <location>
        <position position="79"/>
    </location>
    <ligand>
        <name>S-adenosyl-L-methionine</name>
        <dbReference type="ChEBI" id="CHEBI:59789"/>
    </ligand>
</feature>
<evidence type="ECO:0000313" key="7">
    <source>
        <dbReference type="EMBL" id="QKZ23895.1"/>
    </source>
</evidence>
<protein>
    <recommendedName>
        <fullName evidence="6">Ribosomal RNA adenine methylase transferase N-terminal domain-containing protein</fullName>
    </recommendedName>
</protein>
<keyword evidence="1 5" id="KW-0489">Methyltransferase</keyword>
<reference evidence="7 8" key="1">
    <citation type="submission" date="2020-06" db="EMBL/GenBank/DDBJ databases">
        <title>Genome mining for natural products.</title>
        <authorList>
            <person name="Zhang B."/>
            <person name="Shi J."/>
            <person name="Ge H."/>
        </authorList>
    </citation>
    <scope>NUCLEOTIDE SEQUENCE [LARGE SCALE GENOMIC DNA]</scope>
    <source>
        <strain evidence="7 8">NA02069</strain>
    </source>
</reference>
<feature type="domain" description="Ribosomal RNA adenine methylase transferase N-terminal" evidence="6">
    <location>
        <begin position="38"/>
        <end position="198"/>
    </location>
</feature>
<organism evidence="7 8">
    <name type="scientific">Streptomyces chartreusis</name>
    <dbReference type="NCBI Taxonomy" id="1969"/>
    <lineage>
        <taxon>Bacteria</taxon>
        <taxon>Bacillati</taxon>
        <taxon>Actinomycetota</taxon>
        <taxon>Actinomycetes</taxon>
        <taxon>Kitasatosporales</taxon>
        <taxon>Streptomycetaceae</taxon>
        <taxon>Streptomyces</taxon>
    </lineage>
</organism>
<dbReference type="PROSITE" id="PS01131">
    <property type="entry name" value="RRNA_A_DIMETH"/>
    <property type="match status" value="1"/>
</dbReference>
<keyword evidence="2 5" id="KW-0808">Transferase</keyword>
<feature type="binding site" evidence="5">
    <location>
        <position position="31"/>
    </location>
    <ligand>
        <name>S-adenosyl-L-methionine</name>
        <dbReference type="ChEBI" id="CHEBI:59789"/>
    </ligand>
</feature>
<keyword evidence="3 5" id="KW-0949">S-adenosyl-L-methionine</keyword>
<dbReference type="PANTHER" id="PTHR11727:SF7">
    <property type="entry name" value="DIMETHYLADENOSINE TRANSFERASE-RELATED"/>
    <property type="match status" value="1"/>
</dbReference>
<dbReference type="GO" id="GO:0000179">
    <property type="term" value="F:rRNA (adenine-N6,N6-)-dimethyltransferase activity"/>
    <property type="evidence" value="ECO:0007669"/>
    <property type="project" value="UniProtKB-UniRule"/>
</dbReference>
<feature type="binding site" evidence="5">
    <location>
        <position position="33"/>
    </location>
    <ligand>
        <name>S-adenosyl-L-methionine</name>
        <dbReference type="ChEBI" id="CHEBI:59789"/>
    </ligand>
</feature>
<evidence type="ECO:0000256" key="5">
    <source>
        <dbReference type="PROSITE-ProRule" id="PRU01026"/>
    </source>
</evidence>
<comment type="caution">
    <text evidence="5">Lacks conserved residue(s) required for the propagation of feature annotation.</text>
</comment>
<dbReference type="InterPro" id="IPR020596">
    <property type="entry name" value="rRNA_Ade_Mease_Trfase_CS"/>
</dbReference>
<evidence type="ECO:0000259" key="6">
    <source>
        <dbReference type="SMART" id="SM00650"/>
    </source>
</evidence>
<evidence type="ECO:0000313" key="8">
    <source>
        <dbReference type="Proteomes" id="UP000509418"/>
    </source>
</evidence>
<dbReference type="Proteomes" id="UP000509418">
    <property type="component" value="Chromosome"/>
</dbReference>
<evidence type="ECO:0000256" key="3">
    <source>
        <dbReference type="ARBA" id="ARBA00022691"/>
    </source>
</evidence>
<accession>A0A7H8TKD3</accession>